<dbReference type="InterPro" id="IPR007413">
    <property type="entry name" value="YcjX-like"/>
</dbReference>
<sequence>MSLRFTTQKTLEKLQQKAQKTIQRSLDQHIKLAVTGFSGSGKTALITALVKHLTTQANSQNLPFFDVVRDHRLIACKLVPQKALDIPTFDYHSAAACLLAEDPRWPPSTERINTLTLALKFRSRSGIRQHFSDDHTIYLELIDYPGEWLMDLPMLNMNFEQWSRSQLDVLSQSAYSQYSEPLLAQLDKFDATAQVDSSALNMLSESYCTLLKTLKRETKVAKLQPGRMLIPGDLAGAPIIQFFPLPNHDLVEKAGTQYEQLAQRFEAYKKQVIEPFYKEYFCAFDRQLVLVDLIGALNDGPATLVQTQQALRETMGMFKHGKSGVLQRLFRPKIDKVLFAANKCDAVAITEQDNLTRLLHELLCEHENELKFAGVEVDTMTISSVKSCQHKQVQDQGKTLNCVYGKPLNESQFITFLPPEPPDHVLSSSNWPDQGFEFLSFYPMPAYQGQLEHIRLDHTLQFLIGDKLR</sequence>
<dbReference type="RefSeq" id="WP_065792620.1">
    <property type="nucleotide sequence ID" value="NZ_MAUJ01000011.1"/>
</dbReference>
<comment type="caution">
    <text evidence="1">The sequence shown here is derived from an EMBL/GenBank/DDBJ whole genome shotgun (WGS) entry which is preliminary data.</text>
</comment>
<proteinExistence type="predicted"/>
<dbReference type="EMBL" id="MAUJ01000011">
    <property type="protein sequence ID" value="OCQ18901.1"/>
    <property type="molecule type" value="Genomic_DNA"/>
</dbReference>
<dbReference type="OrthoDB" id="9777645at2"/>
<keyword evidence="1" id="KW-0378">Hydrolase</keyword>
<dbReference type="AlphaFoldDB" id="A0A1C0TKJ7"/>
<accession>A0A1C0TKJ7</accession>
<gene>
    <name evidence="1" type="ORF">A7985_22180</name>
</gene>
<protein>
    <submittedName>
        <fullName evidence="1">Nucleoside triphosphate hydrolase</fullName>
    </submittedName>
</protein>
<dbReference type="PANTHER" id="PTHR38605">
    <property type="entry name" value="ATPASE-RELATED"/>
    <property type="match status" value="1"/>
</dbReference>
<dbReference type="SUPFAM" id="SSF52540">
    <property type="entry name" value="P-loop containing nucleoside triphosphate hydrolases"/>
    <property type="match status" value="2"/>
</dbReference>
<dbReference type="Proteomes" id="UP000093366">
    <property type="component" value="Unassembled WGS sequence"/>
</dbReference>
<dbReference type="PIRSF" id="PIRSF019381">
    <property type="entry name" value="YcjX"/>
    <property type="match status" value="1"/>
</dbReference>
<dbReference type="Pfam" id="PF04317">
    <property type="entry name" value="DUF463"/>
    <property type="match status" value="1"/>
</dbReference>
<evidence type="ECO:0000313" key="1">
    <source>
        <dbReference type="EMBL" id="OCQ18901.1"/>
    </source>
</evidence>
<organism evidence="1 2">
    <name type="scientific">Pseudoalteromonas luteoviolacea</name>
    <dbReference type="NCBI Taxonomy" id="43657"/>
    <lineage>
        <taxon>Bacteria</taxon>
        <taxon>Pseudomonadati</taxon>
        <taxon>Pseudomonadota</taxon>
        <taxon>Gammaproteobacteria</taxon>
        <taxon>Alteromonadales</taxon>
        <taxon>Pseudoalteromonadaceae</taxon>
        <taxon>Pseudoalteromonas</taxon>
    </lineage>
</organism>
<dbReference type="InterPro" id="IPR027417">
    <property type="entry name" value="P-loop_NTPase"/>
</dbReference>
<dbReference type="PANTHER" id="PTHR38605:SF1">
    <property type="entry name" value="ATPASE"/>
    <property type="match status" value="1"/>
</dbReference>
<reference evidence="2" key="1">
    <citation type="submission" date="2016-07" db="EMBL/GenBank/DDBJ databases">
        <authorList>
            <person name="Florea S."/>
            <person name="Webb J.S."/>
            <person name="Jaromczyk J."/>
            <person name="Schardl C.L."/>
        </authorList>
    </citation>
    <scope>NUCLEOTIDE SEQUENCE [LARGE SCALE GENOMIC DNA]</scope>
    <source>
        <strain evidence="2">IPB1</strain>
    </source>
</reference>
<dbReference type="GO" id="GO:0016787">
    <property type="term" value="F:hydrolase activity"/>
    <property type="evidence" value="ECO:0007669"/>
    <property type="project" value="UniProtKB-KW"/>
</dbReference>
<evidence type="ECO:0000313" key="2">
    <source>
        <dbReference type="Proteomes" id="UP000093366"/>
    </source>
</evidence>
<name>A0A1C0TKJ7_9GAMM</name>